<feature type="domain" description="Toprim" evidence="16">
    <location>
        <begin position="254"/>
        <end position="335"/>
    </location>
</feature>
<dbReference type="InterPro" id="IPR036977">
    <property type="entry name" value="DNA_primase_Znf_CHC2"/>
</dbReference>
<dbReference type="InterPro" id="IPR034151">
    <property type="entry name" value="TOPRIM_DnaG_bac"/>
</dbReference>
<dbReference type="SMART" id="SM00400">
    <property type="entry name" value="ZnF_CHCC"/>
    <property type="match status" value="1"/>
</dbReference>
<dbReference type="InterPro" id="IPR016136">
    <property type="entry name" value="DNA_helicase_N/primase_C"/>
</dbReference>
<comment type="caution">
    <text evidence="17">The sequence shown here is derived from an EMBL/GenBank/DDBJ whole genome shotgun (WGS) entry which is preliminary data.</text>
</comment>
<dbReference type="InterPro" id="IPR037068">
    <property type="entry name" value="DNA_primase_core_N_sf"/>
</dbReference>
<comment type="catalytic activity">
    <reaction evidence="12">
        <text>ssDNA + n NTP = ssDNA/pppN(pN)n-1 hybrid + (n-1) diphosphate.</text>
        <dbReference type="EC" id="2.7.7.101"/>
    </reaction>
</comment>
<dbReference type="InterPro" id="IPR050219">
    <property type="entry name" value="DnaG_primase"/>
</dbReference>
<dbReference type="Proteomes" id="UP000178448">
    <property type="component" value="Unassembled WGS sequence"/>
</dbReference>
<dbReference type="Pfam" id="PF10410">
    <property type="entry name" value="DnaB_bind"/>
    <property type="match status" value="1"/>
</dbReference>
<dbReference type="InterPro" id="IPR006295">
    <property type="entry name" value="DNA_primase_DnaG"/>
</dbReference>
<dbReference type="GO" id="GO:1990077">
    <property type="term" value="C:primosome complex"/>
    <property type="evidence" value="ECO:0007669"/>
    <property type="project" value="UniProtKB-KW"/>
</dbReference>
<keyword evidence="3 12" id="KW-0808">Transferase</keyword>
<evidence type="ECO:0000256" key="7">
    <source>
        <dbReference type="ARBA" id="ARBA00022771"/>
    </source>
</evidence>
<dbReference type="InterPro" id="IPR030846">
    <property type="entry name" value="DnaG_bac"/>
</dbReference>
<dbReference type="InterPro" id="IPR002694">
    <property type="entry name" value="Znf_CHC2"/>
</dbReference>
<dbReference type="InterPro" id="IPR019475">
    <property type="entry name" value="DNA_primase_DnaB-bd"/>
</dbReference>
<dbReference type="EC" id="2.7.7.101" evidence="12"/>
<feature type="region of interest" description="Disordered" evidence="15">
    <location>
        <begin position="423"/>
        <end position="445"/>
    </location>
</feature>
<keyword evidence="8 12" id="KW-0862">Zinc</keyword>
<evidence type="ECO:0000256" key="1">
    <source>
        <dbReference type="ARBA" id="ARBA00022478"/>
    </source>
</evidence>
<proteinExistence type="inferred from homology"/>
<dbReference type="PROSITE" id="PS50880">
    <property type="entry name" value="TOPRIM"/>
    <property type="match status" value="1"/>
</dbReference>
<dbReference type="GO" id="GO:0008270">
    <property type="term" value="F:zinc ion binding"/>
    <property type="evidence" value="ECO:0007669"/>
    <property type="project" value="UniProtKB-UniRule"/>
</dbReference>
<evidence type="ECO:0000256" key="14">
    <source>
        <dbReference type="PIRSR" id="PIRSR002811-1"/>
    </source>
</evidence>
<comment type="similarity">
    <text evidence="12 13">Belongs to the DnaG primase family.</text>
</comment>
<dbReference type="GO" id="GO:0003677">
    <property type="term" value="F:DNA binding"/>
    <property type="evidence" value="ECO:0007669"/>
    <property type="project" value="UniProtKB-KW"/>
</dbReference>
<reference evidence="17 18" key="1">
    <citation type="journal article" date="2016" name="Nat. Commun.">
        <title>Thousands of microbial genomes shed light on interconnected biogeochemical processes in an aquifer system.</title>
        <authorList>
            <person name="Anantharaman K."/>
            <person name="Brown C.T."/>
            <person name="Hug L.A."/>
            <person name="Sharon I."/>
            <person name="Castelle C.J."/>
            <person name="Probst A.J."/>
            <person name="Thomas B.C."/>
            <person name="Singh A."/>
            <person name="Wilkins M.J."/>
            <person name="Karaoz U."/>
            <person name="Brodie E.L."/>
            <person name="Williams K.H."/>
            <person name="Hubbard S.S."/>
            <person name="Banfield J.F."/>
        </authorList>
    </citation>
    <scope>NUCLEOTIDE SEQUENCE [LARGE SCALE GENOMIC DNA]</scope>
</reference>
<accession>A0A1F5YXC6</accession>
<dbReference type="PIRSF" id="PIRSF002811">
    <property type="entry name" value="DnaG"/>
    <property type="match status" value="1"/>
</dbReference>
<keyword evidence="2 12" id="KW-0639">Primosome</keyword>
<dbReference type="Pfam" id="PF08275">
    <property type="entry name" value="DNAG_N"/>
    <property type="match status" value="1"/>
</dbReference>
<dbReference type="CDD" id="cd03364">
    <property type="entry name" value="TOPRIM_DnaG_primases"/>
    <property type="match status" value="1"/>
</dbReference>
<dbReference type="GO" id="GO:0000428">
    <property type="term" value="C:DNA-directed RNA polymerase complex"/>
    <property type="evidence" value="ECO:0007669"/>
    <property type="project" value="UniProtKB-KW"/>
</dbReference>
<dbReference type="GO" id="GO:0006269">
    <property type="term" value="P:DNA replication, synthesis of primer"/>
    <property type="evidence" value="ECO:0007669"/>
    <property type="project" value="UniProtKB-UniRule"/>
</dbReference>
<dbReference type="HAMAP" id="MF_00974">
    <property type="entry name" value="DNA_primase_DnaG"/>
    <property type="match status" value="1"/>
</dbReference>
<dbReference type="GO" id="GO:0005737">
    <property type="term" value="C:cytoplasm"/>
    <property type="evidence" value="ECO:0007669"/>
    <property type="project" value="TreeGrafter"/>
</dbReference>
<dbReference type="InterPro" id="IPR013264">
    <property type="entry name" value="DNAG_N"/>
</dbReference>
<evidence type="ECO:0000256" key="12">
    <source>
        <dbReference type="HAMAP-Rule" id="MF_00974"/>
    </source>
</evidence>
<evidence type="ECO:0000256" key="3">
    <source>
        <dbReference type="ARBA" id="ARBA00022679"/>
    </source>
</evidence>
<keyword evidence="11 12" id="KW-0804">Transcription</keyword>
<dbReference type="AlphaFoldDB" id="A0A1F5YXC6"/>
<dbReference type="EMBL" id="MFJD01000001">
    <property type="protein sequence ID" value="OGG04785.1"/>
    <property type="molecule type" value="Genomic_DNA"/>
</dbReference>
<protein>
    <recommendedName>
        <fullName evidence="12 13">DNA primase</fullName>
        <ecNumber evidence="12">2.7.7.101</ecNumber>
    </recommendedName>
</protein>
<dbReference type="Gene3D" id="3.90.580.10">
    <property type="entry name" value="Zinc finger, CHC2-type domain"/>
    <property type="match status" value="1"/>
</dbReference>
<evidence type="ECO:0000256" key="4">
    <source>
        <dbReference type="ARBA" id="ARBA00022695"/>
    </source>
</evidence>
<dbReference type="Gene3D" id="3.90.980.10">
    <property type="entry name" value="DNA primase, catalytic core, N-terminal domain"/>
    <property type="match status" value="1"/>
</dbReference>
<evidence type="ECO:0000259" key="16">
    <source>
        <dbReference type="PROSITE" id="PS50880"/>
    </source>
</evidence>
<evidence type="ECO:0000256" key="10">
    <source>
        <dbReference type="ARBA" id="ARBA00023125"/>
    </source>
</evidence>
<dbReference type="Pfam" id="PF13155">
    <property type="entry name" value="Toprim_2"/>
    <property type="match status" value="1"/>
</dbReference>
<sequence>MSDIDDVKSRLNIVDIVGAKVPLKKAGRNFKGLCPFHSEKTPSFIVSPDRQTFHCFGCGKGGSVIDFVMEYDRVDFSEALETLAATAGVTLTHRIPDTPEGRIRQKIFEVNHLASEFYHYLMTKHDLGERARIYLKHRGVSDKTAKTFMLGYSPNGWEGLYRYLTKKGYAAELLEKAGLVIRSRSGRGMYDRFRGRIMFTLRDHRGNVVGFSGRMLDPDAKEAKYINTSETPVYIKGNVLYGLDVTKSAIQKENDCILTEGEFDVISSFQAGVANIVAVKGSALTDGHVALLRRFTERLTIAFDSDIAGDAASRRGIGIAEKAGLDIRVVVLPENQDPDEVVRANPGAFKKAVSAAVPIYDYFISSAVRRYDRTAAFGKKKISTELLPEIAGIENPIIQAHYVKQVARVLDVSEDVVNEGMRRLKKPVQPDRARESGSTTPEPVTHEERLEMYVLSLLVQTRTFDYLDELREAVAVSDFRIPAVRQIIEQLEKYQAEGTPFAIGRFTGMIPNELLSILDRAYLFDLSSVIDDAELVEREWSRALKELHKSVLKRKIRDTTARLREMPADEAGETAYLSLQQTVAELTNQLRTLEKPSVL</sequence>
<dbReference type="NCBIfam" id="TIGR01391">
    <property type="entry name" value="dnaG"/>
    <property type="match status" value="1"/>
</dbReference>
<dbReference type="SUPFAM" id="SSF57783">
    <property type="entry name" value="Zinc beta-ribbon"/>
    <property type="match status" value="1"/>
</dbReference>
<dbReference type="Gene3D" id="1.10.860.10">
    <property type="entry name" value="DNAb Helicase, Chain A"/>
    <property type="match status" value="1"/>
</dbReference>
<dbReference type="InterPro" id="IPR006171">
    <property type="entry name" value="TOPRIM_dom"/>
</dbReference>
<dbReference type="STRING" id="1798374.A2Z33_05735"/>
<dbReference type="FunFam" id="3.90.580.10:FF:000001">
    <property type="entry name" value="DNA primase"/>
    <property type="match status" value="1"/>
</dbReference>
<keyword evidence="4 12" id="KW-0548">Nucleotidyltransferase</keyword>
<keyword evidence="10 12" id="KW-0238">DNA-binding</keyword>
<dbReference type="Gene3D" id="3.40.1360.10">
    <property type="match status" value="1"/>
</dbReference>
<name>A0A1F5YXC6_9BACT</name>
<dbReference type="PANTHER" id="PTHR30313:SF2">
    <property type="entry name" value="DNA PRIMASE"/>
    <property type="match status" value="1"/>
</dbReference>
<evidence type="ECO:0000313" key="18">
    <source>
        <dbReference type="Proteomes" id="UP000178448"/>
    </source>
</evidence>
<keyword evidence="1 12" id="KW-0240">DNA-directed RNA polymerase</keyword>
<evidence type="ECO:0000256" key="11">
    <source>
        <dbReference type="ARBA" id="ARBA00023163"/>
    </source>
</evidence>
<feature type="zinc finger region" description="CHC2-type" evidence="12 14">
    <location>
        <begin position="34"/>
        <end position="58"/>
    </location>
</feature>
<evidence type="ECO:0000256" key="6">
    <source>
        <dbReference type="ARBA" id="ARBA00022723"/>
    </source>
</evidence>
<dbReference type="Pfam" id="PF01807">
    <property type="entry name" value="Zn_ribbon_DnaG"/>
    <property type="match status" value="1"/>
</dbReference>
<keyword evidence="7 12" id="KW-0863">Zinc-finger</keyword>
<evidence type="ECO:0000256" key="15">
    <source>
        <dbReference type="SAM" id="MobiDB-lite"/>
    </source>
</evidence>
<comment type="cofactor">
    <cofactor evidence="12 13 14">
        <name>Zn(2+)</name>
        <dbReference type="ChEBI" id="CHEBI:29105"/>
    </cofactor>
    <text evidence="12 13 14">Binds 1 zinc ion per monomer.</text>
</comment>
<evidence type="ECO:0000313" key="17">
    <source>
        <dbReference type="EMBL" id="OGG04785.1"/>
    </source>
</evidence>
<dbReference type="GO" id="GO:0003899">
    <property type="term" value="F:DNA-directed RNA polymerase activity"/>
    <property type="evidence" value="ECO:0007669"/>
    <property type="project" value="UniProtKB-UniRule"/>
</dbReference>
<evidence type="ECO:0000256" key="8">
    <source>
        <dbReference type="ARBA" id="ARBA00022833"/>
    </source>
</evidence>
<keyword evidence="6 12" id="KW-0479">Metal-binding</keyword>
<evidence type="ECO:0000256" key="5">
    <source>
        <dbReference type="ARBA" id="ARBA00022705"/>
    </source>
</evidence>
<comment type="subunit">
    <text evidence="12">Monomer. Interacts with DnaB.</text>
</comment>
<gene>
    <name evidence="12" type="primary">dnaG</name>
    <name evidence="17" type="ORF">A2Z33_05735</name>
</gene>
<evidence type="ECO:0000256" key="2">
    <source>
        <dbReference type="ARBA" id="ARBA00022515"/>
    </source>
</evidence>
<keyword evidence="5 12" id="KW-0235">DNA replication</keyword>
<dbReference type="SUPFAM" id="SSF56731">
    <property type="entry name" value="DNA primase core"/>
    <property type="match status" value="1"/>
</dbReference>
<evidence type="ECO:0000256" key="9">
    <source>
        <dbReference type="ARBA" id="ARBA00022842"/>
    </source>
</evidence>
<dbReference type="PANTHER" id="PTHR30313">
    <property type="entry name" value="DNA PRIMASE"/>
    <property type="match status" value="1"/>
</dbReference>
<comment type="domain">
    <text evidence="12">Contains an N-terminal zinc-binding domain, a central core domain that contains the primase activity, and a C-terminal DnaB-binding domain.</text>
</comment>
<organism evidence="17 18">
    <name type="scientific">Candidatus Gottesmanbacteria bacterium RBG_16_52_11</name>
    <dbReference type="NCBI Taxonomy" id="1798374"/>
    <lineage>
        <taxon>Bacteria</taxon>
        <taxon>Candidatus Gottesmaniibacteriota</taxon>
    </lineage>
</organism>
<keyword evidence="9" id="KW-0460">Magnesium</keyword>
<dbReference type="SMART" id="SM00493">
    <property type="entry name" value="TOPRIM"/>
    <property type="match status" value="1"/>
</dbReference>
<comment type="function">
    <text evidence="12 13">RNA polymerase that catalyzes the synthesis of short RNA molecules used as primers for DNA polymerase during DNA replication.</text>
</comment>
<evidence type="ECO:0000256" key="13">
    <source>
        <dbReference type="PIRNR" id="PIRNR002811"/>
    </source>
</evidence>